<keyword evidence="3" id="KW-1185">Reference proteome</keyword>
<reference evidence="2 3" key="1">
    <citation type="submission" date="2011-10" db="EMBL/GenBank/DDBJ databases">
        <title>The Improved High-Quality Draft genome of Leptonema illini DSM 21528.</title>
        <authorList>
            <consortium name="US DOE Joint Genome Institute (JGI-PGF)"/>
            <person name="Lucas S."/>
            <person name="Copeland A."/>
            <person name="Lapidus A."/>
            <person name="Glavina del Rio T."/>
            <person name="Dalin E."/>
            <person name="Tice H."/>
            <person name="Bruce D."/>
            <person name="Goodwin L."/>
            <person name="Pitluck S."/>
            <person name="Peters L."/>
            <person name="Mikhailova N."/>
            <person name="Held B."/>
            <person name="Kyrpides N."/>
            <person name="Mavromatis K."/>
            <person name="Ivanova N."/>
            <person name="Markowitz V."/>
            <person name="Cheng J.-F."/>
            <person name="Hugenholtz P."/>
            <person name="Woyke T."/>
            <person name="Wu D."/>
            <person name="Gronow S."/>
            <person name="Wellnitz S."/>
            <person name="Brambilla E.-M."/>
            <person name="Klenk H.-P."/>
            <person name="Eisen J.A."/>
        </authorList>
    </citation>
    <scope>NUCLEOTIDE SEQUENCE [LARGE SCALE GENOMIC DNA]</scope>
    <source>
        <strain evidence="2 3">DSM 21528</strain>
    </source>
</reference>
<keyword evidence="1" id="KW-0732">Signal</keyword>
<sequence>MKRIVLLSLLFGLNSCLLLWNEATEKKMTSSESSKALALAVMSGVACTAPTESVFIEDIMPQQGDLLFQISGTVPSATHYLFFGKTLQATNWILFYTISAADFDSNEGTIPTPNPGLDDYMIRAASNGCIGPDSNTFSPQG</sequence>
<dbReference type="RefSeq" id="WP_002773178.1">
    <property type="nucleotide sequence ID" value="NZ_JH597773.1"/>
</dbReference>
<feature type="chain" id="PRO_5003559664" description="Lipoprotein" evidence="1">
    <location>
        <begin position="21"/>
        <end position="141"/>
    </location>
</feature>
<evidence type="ECO:0000313" key="2">
    <source>
        <dbReference type="EMBL" id="EHQ07360.1"/>
    </source>
</evidence>
<organism evidence="2 3">
    <name type="scientific">Leptonema illini DSM 21528</name>
    <dbReference type="NCBI Taxonomy" id="929563"/>
    <lineage>
        <taxon>Bacteria</taxon>
        <taxon>Pseudomonadati</taxon>
        <taxon>Spirochaetota</taxon>
        <taxon>Spirochaetia</taxon>
        <taxon>Leptospirales</taxon>
        <taxon>Leptospiraceae</taxon>
        <taxon>Leptonema</taxon>
    </lineage>
</organism>
<name>H2CBI5_9LEPT</name>
<evidence type="ECO:0000256" key="1">
    <source>
        <dbReference type="SAM" id="SignalP"/>
    </source>
</evidence>
<dbReference type="EMBL" id="JH597773">
    <property type="protein sequence ID" value="EHQ07360.1"/>
    <property type="molecule type" value="Genomic_DNA"/>
</dbReference>
<dbReference type="Proteomes" id="UP000005737">
    <property type="component" value="Unassembled WGS sequence"/>
</dbReference>
<gene>
    <name evidence="2" type="ORF">Lepil_2688</name>
</gene>
<dbReference type="STRING" id="183.GCA_002009735_02002"/>
<dbReference type="AlphaFoldDB" id="H2CBI5"/>
<evidence type="ECO:0000313" key="3">
    <source>
        <dbReference type="Proteomes" id="UP000005737"/>
    </source>
</evidence>
<evidence type="ECO:0008006" key="4">
    <source>
        <dbReference type="Google" id="ProtNLM"/>
    </source>
</evidence>
<accession>H2CBI5</accession>
<dbReference type="HOGENOM" id="CLU_1822960_0_0_12"/>
<proteinExistence type="predicted"/>
<protein>
    <recommendedName>
        <fullName evidence="4">Lipoprotein</fullName>
    </recommendedName>
</protein>
<feature type="signal peptide" evidence="1">
    <location>
        <begin position="1"/>
        <end position="20"/>
    </location>
</feature>